<evidence type="ECO:0000313" key="2">
    <source>
        <dbReference type="EMBL" id="WPK13523.1"/>
    </source>
</evidence>
<dbReference type="Pfam" id="PF24731">
    <property type="entry name" value="DUF7683"/>
    <property type="match status" value="1"/>
</dbReference>
<feature type="domain" description="DUF7683" evidence="1">
    <location>
        <begin position="148"/>
        <end position="221"/>
    </location>
</feature>
<dbReference type="EMBL" id="CP137624">
    <property type="protein sequence ID" value="WPK13523.1"/>
    <property type="molecule type" value="Genomic_DNA"/>
</dbReference>
<dbReference type="Proteomes" id="UP001322664">
    <property type="component" value="Chromosome"/>
</dbReference>
<name>A0ABZ0S2Q5_9BACI</name>
<evidence type="ECO:0000259" key="1">
    <source>
        <dbReference type="Pfam" id="PF24731"/>
    </source>
</evidence>
<dbReference type="RefSeq" id="WP_319838023.1">
    <property type="nucleotide sequence ID" value="NZ_CP137624.1"/>
</dbReference>
<proteinExistence type="predicted"/>
<sequence>MKEEWISSFDIGKSVTLEDYLKIETAYVDTVMKFLEANQIDFVRILKVTHIDKNKNSILYDKDIEALPLQDDCEVPASQVPLLAKMTLRDYIHCNFITEDFFIHFGDDYYMFIGSNSYHEEPLQFARAHNLFVEDMISPFYVEEKDIMRFVSWSDKEDEYSIILGEESLLPIPLEEYRDLLGLSAIHPVTGVFPITMDNKDFFQSKINHQIDFTKYNYYLASIT</sequence>
<reference evidence="2 3" key="1">
    <citation type="submission" date="2023-09" db="EMBL/GenBank/DDBJ databases">
        <authorList>
            <person name="Page C.A."/>
            <person name="Perez-Diaz I.M."/>
        </authorList>
    </citation>
    <scope>NUCLEOTIDE SEQUENCE [LARGE SCALE GENOMIC DNA]</scope>
    <source>
        <strain evidence="2 3">Ll15</strain>
    </source>
</reference>
<accession>A0ABZ0S2Q5</accession>
<gene>
    <name evidence="2" type="ORF">R6U77_07545</name>
</gene>
<dbReference type="InterPro" id="IPR056100">
    <property type="entry name" value="DUF7683"/>
</dbReference>
<organism evidence="2 3">
    <name type="scientific">Lysinibacillus louembei</name>
    <dbReference type="NCBI Taxonomy" id="1470088"/>
    <lineage>
        <taxon>Bacteria</taxon>
        <taxon>Bacillati</taxon>
        <taxon>Bacillota</taxon>
        <taxon>Bacilli</taxon>
        <taxon>Bacillales</taxon>
        <taxon>Bacillaceae</taxon>
        <taxon>Lysinibacillus</taxon>
    </lineage>
</organism>
<keyword evidence="3" id="KW-1185">Reference proteome</keyword>
<evidence type="ECO:0000313" key="3">
    <source>
        <dbReference type="Proteomes" id="UP001322664"/>
    </source>
</evidence>
<protein>
    <recommendedName>
        <fullName evidence="1">DUF7683 domain-containing protein</fullName>
    </recommendedName>
</protein>